<protein>
    <submittedName>
        <fullName evidence="1">Uncharacterized protein</fullName>
    </submittedName>
</protein>
<name>A0ACC2UNC3_9FUNG</name>
<accession>A0ACC2UNC3</accession>
<sequence>MLGTPCPVLVSLPPQILPNTHKWLPSGISTLPSACMGGAQSIPIFLPALSPMMHPHIAYPEAVTRPMNQLTVPAHPPWFPIILAGGQQASTKGPAVHPAMCGIGFATPGTRVSTWKWVHFKGKVNRHGQVDNLGDRSNRCEAAQEAPPEMISYSYAAGEMTIGEVSGAIIQLTGLAALAQNNMPGQ</sequence>
<dbReference type="EMBL" id="QTSX02000146">
    <property type="protein sequence ID" value="KAJ9088170.1"/>
    <property type="molecule type" value="Genomic_DNA"/>
</dbReference>
<comment type="caution">
    <text evidence="1">The sequence shown here is derived from an EMBL/GenBank/DDBJ whole genome shotgun (WGS) entry which is preliminary data.</text>
</comment>
<reference evidence="1" key="1">
    <citation type="submission" date="2022-04" db="EMBL/GenBank/DDBJ databases">
        <title>Genome of the entomopathogenic fungus Entomophthora muscae.</title>
        <authorList>
            <person name="Elya C."/>
            <person name="Lovett B.R."/>
            <person name="Lee E."/>
            <person name="Macias A.M."/>
            <person name="Hajek A.E."/>
            <person name="De Bivort B.L."/>
            <person name="Kasson M.T."/>
            <person name="De Fine Licht H.H."/>
            <person name="Stajich J.E."/>
        </authorList>
    </citation>
    <scope>NUCLEOTIDE SEQUENCE</scope>
    <source>
        <strain evidence="1">Berkeley</strain>
    </source>
</reference>
<evidence type="ECO:0000313" key="2">
    <source>
        <dbReference type="Proteomes" id="UP001165960"/>
    </source>
</evidence>
<evidence type="ECO:0000313" key="1">
    <source>
        <dbReference type="EMBL" id="KAJ9088170.1"/>
    </source>
</evidence>
<dbReference type="Proteomes" id="UP001165960">
    <property type="component" value="Unassembled WGS sequence"/>
</dbReference>
<gene>
    <name evidence="1" type="ORF">DSO57_1025722</name>
</gene>
<organism evidence="1 2">
    <name type="scientific">Entomophthora muscae</name>
    <dbReference type="NCBI Taxonomy" id="34485"/>
    <lineage>
        <taxon>Eukaryota</taxon>
        <taxon>Fungi</taxon>
        <taxon>Fungi incertae sedis</taxon>
        <taxon>Zoopagomycota</taxon>
        <taxon>Entomophthoromycotina</taxon>
        <taxon>Entomophthoromycetes</taxon>
        <taxon>Entomophthorales</taxon>
        <taxon>Entomophthoraceae</taxon>
        <taxon>Entomophthora</taxon>
    </lineage>
</organism>
<proteinExistence type="predicted"/>
<keyword evidence="2" id="KW-1185">Reference proteome</keyword>